<dbReference type="InterPro" id="IPR039361">
    <property type="entry name" value="Cyclin"/>
</dbReference>
<dbReference type="InterPro" id="IPR013763">
    <property type="entry name" value="Cyclin-like_dom"/>
</dbReference>
<protein>
    <submittedName>
        <fullName evidence="3">Cyclin G</fullName>
    </submittedName>
</protein>
<evidence type="ECO:0000259" key="2">
    <source>
        <dbReference type="SMART" id="SM00385"/>
    </source>
</evidence>
<dbReference type="FunFam" id="1.10.472.10:FF:000006">
    <property type="entry name" value="Cyclin I"/>
    <property type="match status" value="1"/>
</dbReference>
<reference evidence="3 4" key="1">
    <citation type="submission" date="2019-07" db="EMBL/GenBank/DDBJ databases">
        <title>Draft genome assembly of a fouling barnacle, Amphibalanus amphitrite (Darwin, 1854): The first reference genome for Thecostraca.</title>
        <authorList>
            <person name="Kim W."/>
        </authorList>
    </citation>
    <scope>NUCLEOTIDE SEQUENCE [LARGE SCALE GENOMIC DNA]</scope>
    <source>
        <strain evidence="3">SNU_AA5</strain>
        <tissue evidence="3">Soma without cirri and trophi</tissue>
    </source>
</reference>
<keyword evidence="4" id="KW-1185">Reference proteome</keyword>
<feature type="domain" description="Cyclin-like" evidence="2">
    <location>
        <begin position="49"/>
        <end position="140"/>
    </location>
</feature>
<dbReference type="Pfam" id="PF00134">
    <property type="entry name" value="Cyclin_N"/>
    <property type="match status" value="1"/>
</dbReference>
<dbReference type="SUPFAM" id="SSF47954">
    <property type="entry name" value="Cyclin-like"/>
    <property type="match status" value="1"/>
</dbReference>
<dbReference type="PANTHER" id="PTHR10177">
    <property type="entry name" value="CYCLINS"/>
    <property type="match status" value="1"/>
</dbReference>
<comment type="similarity">
    <text evidence="1">Belongs to the cyclin family.</text>
</comment>
<dbReference type="Gene3D" id="1.10.472.10">
    <property type="entry name" value="Cyclin-like"/>
    <property type="match status" value="1"/>
</dbReference>
<dbReference type="AlphaFoldDB" id="A0A6A4WV29"/>
<comment type="caution">
    <text evidence="3">The sequence shown here is derived from an EMBL/GenBank/DDBJ whole genome shotgun (WGS) entry which is preliminary data.</text>
</comment>
<name>A0A6A4WV29_AMPAM</name>
<dbReference type="SMART" id="SM00385">
    <property type="entry name" value="CYCLIN"/>
    <property type="match status" value="1"/>
</dbReference>
<dbReference type="InterPro" id="IPR036915">
    <property type="entry name" value="Cyclin-like_sf"/>
</dbReference>
<proteinExistence type="inferred from homology"/>
<gene>
    <name evidence="3" type="primary">CycG_1</name>
    <name evidence="3" type="ORF">FJT64_001883</name>
</gene>
<dbReference type="EMBL" id="VIIS01000292">
    <property type="protein sequence ID" value="KAF0310685.1"/>
    <property type="molecule type" value="Genomic_DNA"/>
</dbReference>
<dbReference type="InterPro" id="IPR006671">
    <property type="entry name" value="Cyclin_N"/>
</dbReference>
<dbReference type="Proteomes" id="UP000440578">
    <property type="component" value="Unassembled WGS sequence"/>
</dbReference>
<dbReference type="EMBL" id="VIIS01000292">
    <property type="protein sequence ID" value="KAF0310686.1"/>
    <property type="molecule type" value="Genomic_DNA"/>
</dbReference>
<evidence type="ECO:0000313" key="4">
    <source>
        <dbReference type="Proteomes" id="UP000440578"/>
    </source>
</evidence>
<sequence length="352" mass="38403">MASGGTESTWGRLEEALILESKYQPSLQLPITTENGSEVTMGMRDGSAQVLRCLKVWYELPPDVLFIALNIMDRFLSRMRARPKHLSCIAISSFHLAVEYAAREQPQLAAAARSPADLVNISQAKCSAGDVVRMSRIIADKLGCDRGAATRPVTAADLVRMLTALLRRTADRLPAPLAEAVRAVDAEALVRRLESLVCTGAASAARSCELALALLAGRLHELCDGQETAVLVQDLQHFCRIQDASFIKTRELVSQLVANYNSAGCTPQRARQRLMWRLSNRTLKQLRPTTRLRSVLPTIEESWDSAGPTVTSRGSRRHRWTACGTDCNQACVRPATSAAPAPAAVFTALPED</sequence>
<evidence type="ECO:0000313" key="3">
    <source>
        <dbReference type="EMBL" id="KAF0310685.1"/>
    </source>
</evidence>
<dbReference type="OrthoDB" id="769138at2759"/>
<evidence type="ECO:0000256" key="1">
    <source>
        <dbReference type="RuleBase" id="RU000383"/>
    </source>
</evidence>
<organism evidence="3 4">
    <name type="scientific">Amphibalanus amphitrite</name>
    <name type="common">Striped barnacle</name>
    <name type="synonym">Balanus amphitrite</name>
    <dbReference type="NCBI Taxonomy" id="1232801"/>
    <lineage>
        <taxon>Eukaryota</taxon>
        <taxon>Metazoa</taxon>
        <taxon>Ecdysozoa</taxon>
        <taxon>Arthropoda</taxon>
        <taxon>Crustacea</taxon>
        <taxon>Multicrustacea</taxon>
        <taxon>Cirripedia</taxon>
        <taxon>Thoracica</taxon>
        <taxon>Thoracicalcarea</taxon>
        <taxon>Balanomorpha</taxon>
        <taxon>Balanoidea</taxon>
        <taxon>Balanidae</taxon>
        <taxon>Amphibalaninae</taxon>
        <taxon>Amphibalanus</taxon>
    </lineage>
</organism>
<accession>A0A6A4WV29</accession>
<keyword evidence="1" id="KW-0195">Cyclin</keyword>